<dbReference type="FunFam" id="3.30.565.10:FF:000006">
    <property type="entry name" value="Sensor histidine kinase WalK"/>
    <property type="match status" value="1"/>
</dbReference>
<evidence type="ECO:0000256" key="5">
    <source>
        <dbReference type="ARBA" id="ARBA00022777"/>
    </source>
</evidence>
<dbReference type="CDD" id="cd00082">
    <property type="entry name" value="HisKA"/>
    <property type="match status" value="1"/>
</dbReference>
<keyword evidence="7" id="KW-1133">Transmembrane helix</keyword>
<dbReference type="EMBL" id="PFXB01000109">
    <property type="protein sequence ID" value="PJA37309.1"/>
    <property type="molecule type" value="Genomic_DNA"/>
</dbReference>
<dbReference type="GO" id="GO:0016036">
    <property type="term" value="P:cellular response to phosphate starvation"/>
    <property type="evidence" value="ECO:0007669"/>
    <property type="project" value="TreeGrafter"/>
</dbReference>
<comment type="catalytic activity">
    <reaction evidence="1">
        <text>ATP + protein L-histidine = ADP + protein N-phospho-L-histidine.</text>
        <dbReference type="EC" id="2.7.13.3"/>
    </reaction>
</comment>
<dbReference type="InterPro" id="IPR036890">
    <property type="entry name" value="HATPase_C_sf"/>
</dbReference>
<dbReference type="SMART" id="SM00388">
    <property type="entry name" value="HisKA"/>
    <property type="match status" value="1"/>
</dbReference>
<organism evidence="9 10">
    <name type="scientific">candidate division WWE3 bacterium CG_4_9_14_3_um_filter_43_9</name>
    <dbReference type="NCBI Taxonomy" id="1975082"/>
    <lineage>
        <taxon>Bacteria</taxon>
        <taxon>Katanobacteria</taxon>
    </lineage>
</organism>
<keyword evidence="5" id="KW-0418">Kinase</keyword>
<dbReference type="Gene3D" id="1.10.287.130">
    <property type="match status" value="1"/>
</dbReference>
<gene>
    <name evidence="9" type="ORF">CO181_04050</name>
</gene>
<evidence type="ECO:0000259" key="8">
    <source>
        <dbReference type="PROSITE" id="PS50109"/>
    </source>
</evidence>
<dbReference type="PRINTS" id="PR00344">
    <property type="entry name" value="BCTRLSENSOR"/>
</dbReference>
<dbReference type="InterPro" id="IPR003594">
    <property type="entry name" value="HATPase_dom"/>
</dbReference>
<dbReference type="Pfam" id="PF00512">
    <property type="entry name" value="HisKA"/>
    <property type="match status" value="1"/>
</dbReference>
<dbReference type="SUPFAM" id="SSF55874">
    <property type="entry name" value="ATPase domain of HSP90 chaperone/DNA topoisomerase II/histidine kinase"/>
    <property type="match status" value="1"/>
</dbReference>
<evidence type="ECO:0000256" key="1">
    <source>
        <dbReference type="ARBA" id="ARBA00000085"/>
    </source>
</evidence>
<dbReference type="PROSITE" id="PS50109">
    <property type="entry name" value="HIS_KIN"/>
    <property type="match status" value="1"/>
</dbReference>
<dbReference type="EC" id="2.7.13.3" evidence="2"/>
<dbReference type="Proteomes" id="UP000230538">
    <property type="component" value="Unassembled WGS sequence"/>
</dbReference>
<dbReference type="GO" id="GO:0005886">
    <property type="term" value="C:plasma membrane"/>
    <property type="evidence" value="ECO:0007669"/>
    <property type="project" value="TreeGrafter"/>
</dbReference>
<dbReference type="InterPro" id="IPR036097">
    <property type="entry name" value="HisK_dim/P_sf"/>
</dbReference>
<name>A0A2M7WWC4_UNCKA</name>
<proteinExistence type="predicted"/>
<dbReference type="PANTHER" id="PTHR45453:SF1">
    <property type="entry name" value="PHOSPHATE REGULON SENSOR PROTEIN PHOR"/>
    <property type="match status" value="1"/>
</dbReference>
<accession>A0A2M7WWC4</accession>
<dbReference type="InterPro" id="IPR050351">
    <property type="entry name" value="BphY/WalK/GraS-like"/>
</dbReference>
<dbReference type="Pfam" id="PF02518">
    <property type="entry name" value="HATPase_c"/>
    <property type="match status" value="1"/>
</dbReference>
<dbReference type="SUPFAM" id="SSF47384">
    <property type="entry name" value="Homodimeric domain of signal transducing histidine kinase"/>
    <property type="match status" value="1"/>
</dbReference>
<keyword evidence="4" id="KW-0808">Transferase</keyword>
<dbReference type="GO" id="GO:0004721">
    <property type="term" value="F:phosphoprotein phosphatase activity"/>
    <property type="evidence" value="ECO:0007669"/>
    <property type="project" value="TreeGrafter"/>
</dbReference>
<evidence type="ECO:0000256" key="6">
    <source>
        <dbReference type="ARBA" id="ARBA00023012"/>
    </source>
</evidence>
<dbReference type="SMART" id="SM00387">
    <property type="entry name" value="HATPase_c"/>
    <property type="match status" value="1"/>
</dbReference>
<keyword evidence="7" id="KW-0812">Transmembrane</keyword>
<sequence>MFHSARIKLTAWYLAIIMTISLSFSMIVYTRVTSDVQGRLVVIENRLRSGELGFRPPSRPGPFFIEEIEDTRRRVLWMLILTNGLILIFSGVAGYFLAGKTLEPIEVVLQEQQQFITDASHELRTPLTALKTSMEVALRGQKMSLSEAHEVIASNLEDVNSLQSLSDRLLSLAHYQTNGSSLIFKPLPVTETLEEAVRKVKFLAKAKEIEVNLKSADLTLDADQESFIELLVIFLDNAVKYTLAKGSINVSAEADKKHLYLAIADSGIGIKSEDLPHIFDRFFRADTSRSKAETKGFGLGLSLAKKIIESYHGDLDMVSKVGSGTTFTLKFPLKHA</sequence>
<dbReference type="PANTHER" id="PTHR45453">
    <property type="entry name" value="PHOSPHATE REGULON SENSOR PROTEIN PHOR"/>
    <property type="match status" value="1"/>
</dbReference>
<comment type="caution">
    <text evidence="9">The sequence shown here is derived from an EMBL/GenBank/DDBJ whole genome shotgun (WGS) entry which is preliminary data.</text>
</comment>
<feature type="transmembrane region" description="Helical" evidence="7">
    <location>
        <begin position="12"/>
        <end position="30"/>
    </location>
</feature>
<evidence type="ECO:0000256" key="4">
    <source>
        <dbReference type="ARBA" id="ARBA00022679"/>
    </source>
</evidence>
<dbReference type="GO" id="GO:0000155">
    <property type="term" value="F:phosphorelay sensor kinase activity"/>
    <property type="evidence" value="ECO:0007669"/>
    <property type="project" value="InterPro"/>
</dbReference>
<keyword evidence="7" id="KW-0472">Membrane</keyword>
<protein>
    <recommendedName>
        <fullName evidence="2">histidine kinase</fullName>
        <ecNumber evidence="2">2.7.13.3</ecNumber>
    </recommendedName>
</protein>
<evidence type="ECO:0000256" key="3">
    <source>
        <dbReference type="ARBA" id="ARBA00022553"/>
    </source>
</evidence>
<dbReference type="Gene3D" id="3.30.565.10">
    <property type="entry name" value="Histidine kinase-like ATPase, C-terminal domain"/>
    <property type="match status" value="1"/>
</dbReference>
<evidence type="ECO:0000313" key="9">
    <source>
        <dbReference type="EMBL" id="PJA37309.1"/>
    </source>
</evidence>
<evidence type="ECO:0000256" key="7">
    <source>
        <dbReference type="SAM" id="Phobius"/>
    </source>
</evidence>
<keyword evidence="3" id="KW-0597">Phosphoprotein</keyword>
<feature type="transmembrane region" description="Helical" evidence="7">
    <location>
        <begin position="75"/>
        <end position="98"/>
    </location>
</feature>
<dbReference type="InterPro" id="IPR003661">
    <property type="entry name" value="HisK_dim/P_dom"/>
</dbReference>
<keyword evidence="6" id="KW-0902">Two-component regulatory system</keyword>
<reference evidence="10" key="1">
    <citation type="submission" date="2017-09" db="EMBL/GenBank/DDBJ databases">
        <title>Depth-based differentiation of microbial function through sediment-hosted aquifers and enrichment of novel symbionts in the deep terrestrial subsurface.</title>
        <authorList>
            <person name="Probst A.J."/>
            <person name="Ladd B."/>
            <person name="Jarett J.K."/>
            <person name="Geller-Mcgrath D.E."/>
            <person name="Sieber C.M.K."/>
            <person name="Emerson J.B."/>
            <person name="Anantharaman K."/>
            <person name="Thomas B.C."/>
            <person name="Malmstrom R."/>
            <person name="Stieglmeier M."/>
            <person name="Klingl A."/>
            <person name="Woyke T."/>
            <person name="Ryan C.M."/>
            <person name="Banfield J.F."/>
        </authorList>
    </citation>
    <scope>NUCLEOTIDE SEQUENCE [LARGE SCALE GENOMIC DNA]</scope>
</reference>
<dbReference type="InterPro" id="IPR004358">
    <property type="entry name" value="Sig_transdc_His_kin-like_C"/>
</dbReference>
<dbReference type="AlphaFoldDB" id="A0A2M7WWC4"/>
<evidence type="ECO:0000256" key="2">
    <source>
        <dbReference type="ARBA" id="ARBA00012438"/>
    </source>
</evidence>
<feature type="domain" description="Histidine kinase" evidence="8">
    <location>
        <begin position="118"/>
        <end position="335"/>
    </location>
</feature>
<dbReference type="InterPro" id="IPR005467">
    <property type="entry name" value="His_kinase_dom"/>
</dbReference>
<evidence type="ECO:0000313" key="10">
    <source>
        <dbReference type="Proteomes" id="UP000230538"/>
    </source>
</evidence>